<keyword evidence="2" id="KW-1185">Reference proteome</keyword>
<evidence type="ECO:0000313" key="2">
    <source>
        <dbReference type="Proteomes" id="UP000190989"/>
    </source>
</evidence>
<name>A0A1U6IMJ8_9SPHN</name>
<organism evidence="1 2">
    <name type="scientific">Novosphingobium mathurense</name>
    <dbReference type="NCBI Taxonomy" id="428990"/>
    <lineage>
        <taxon>Bacteria</taxon>
        <taxon>Pseudomonadati</taxon>
        <taxon>Pseudomonadota</taxon>
        <taxon>Alphaproteobacteria</taxon>
        <taxon>Sphingomonadales</taxon>
        <taxon>Sphingomonadaceae</taxon>
        <taxon>Novosphingobium</taxon>
    </lineage>
</organism>
<protein>
    <submittedName>
        <fullName evidence="1">Uncharacterized protein</fullName>
    </submittedName>
</protein>
<reference evidence="2" key="1">
    <citation type="submission" date="2017-02" db="EMBL/GenBank/DDBJ databases">
        <authorList>
            <person name="Varghese N."/>
            <person name="Submissions S."/>
        </authorList>
    </citation>
    <scope>NUCLEOTIDE SEQUENCE [LARGE SCALE GENOMIC DNA]</scope>
    <source>
        <strain evidence="2">SM117</strain>
    </source>
</reference>
<dbReference type="AlphaFoldDB" id="A0A1U6IMJ8"/>
<dbReference type="EMBL" id="FVZE01000009">
    <property type="protein sequence ID" value="SLK09255.1"/>
    <property type="molecule type" value="Genomic_DNA"/>
</dbReference>
<evidence type="ECO:0000313" key="1">
    <source>
        <dbReference type="EMBL" id="SLK09255.1"/>
    </source>
</evidence>
<dbReference type="Proteomes" id="UP000190989">
    <property type="component" value="Unassembled WGS sequence"/>
</dbReference>
<proteinExistence type="predicted"/>
<gene>
    <name evidence="1" type="ORF">SAMN06295987_109116</name>
</gene>
<accession>A0A1U6IMJ8</accession>
<dbReference type="STRING" id="428990.SAMN06295987_109116"/>
<sequence length="129" mass="13866">MPASCIVHPLYGAPLLYDLSLDLLLQVQAKRTCVGCCRGELCPVGCDPCSGFDQLYLRIGRAFLALIYKEEVAGAKVEATPLGAGQLLCQSAFPFHCFDQLASGLLCQRQQRLILSDNGPSYVAGELTA</sequence>